<feature type="transmembrane region" description="Helical" evidence="2">
    <location>
        <begin position="281"/>
        <end position="301"/>
    </location>
</feature>
<feature type="compositionally biased region" description="Gly residues" evidence="1">
    <location>
        <begin position="372"/>
        <end position="387"/>
    </location>
</feature>
<accession>A0A929KWY5</accession>
<dbReference type="RefSeq" id="WP_194111375.1">
    <property type="nucleotide sequence ID" value="NZ_JADFFL010000003.1"/>
</dbReference>
<evidence type="ECO:0000256" key="1">
    <source>
        <dbReference type="SAM" id="MobiDB-lite"/>
    </source>
</evidence>
<feature type="transmembrane region" description="Helical" evidence="2">
    <location>
        <begin position="258"/>
        <end position="274"/>
    </location>
</feature>
<sequence length="387" mass="42377">MIIYNQTWLANLRLQDQVKDDLDSGLISPEEFKAITQKYLVGFYTPGIFARVGMAILTLIAVLFGDGLLAFMAASANIIESWGFVLFLAMLSYFVLETLTKQNNYFRAGVDDMLTLIAGCQIVAVFVMMIGNADGFNIAISFVVLVTSLWLTIRFSDRLMSAIASCAVLAFIFFVWIQLIPAGLATAPFIMMTASGCLYWLAGRYAGDARYINYRDCLYITQAIALLALYAAGNYFVIQTLSADMAGREGPVPFGRVFWIWTFVVPFVYIGISVRKKDAMLLRIGLLLIAAAVATFRNYYHVLPTEIALTIAGSAMLLVAFAIMRYLKVPKHGITTADPDKINSLDRLRVESLIVAETFSHAPDAPTDDGTKFGGGSFGGGGSSANF</sequence>
<evidence type="ECO:0000313" key="4">
    <source>
        <dbReference type="Proteomes" id="UP000622475"/>
    </source>
</evidence>
<comment type="caution">
    <text evidence="3">The sequence shown here is derived from an EMBL/GenBank/DDBJ whole genome shotgun (WGS) entry which is preliminary data.</text>
</comment>
<feature type="transmembrane region" description="Helical" evidence="2">
    <location>
        <begin position="218"/>
        <end position="238"/>
    </location>
</feature>
<gene>
    <name evidence="3" type="ORF">IRJ16_09880</name>
</gene>
<dbReference type="AlphaFoldDB" id="A0A929KWY5"/>
<keyword evidence="2" id="KW-1133">Transmembrane helix</keyword>
<keyword evidence="4" id="KW-1185">Reference proteome</keyword>
<dbReference type="EMBL" id="JADFFL010000003">
    <property type="protein sequence ID" value="MBE9662192.1"/>
    <property type="molecule type" value="Genomic_DNA"/>
</dbReference>
<feature type="transmembrane region" description="Helical" evidence="2">
    <location>
        <begin position="78"/>
        <end position="96"/>
    </location>
</feature>
<proteinExistence type="predicted"/>
<feature type="transmembrane region" description="Helical" evidence="2">
    <location>
        <begin position="48"/>
        <end position="72"/>
    </location>
</feature>
<feature type="transmembrane region" description="Helical" evidence="2">
    <location>
        <begin position="160"/>
        <end position="179"/>
    </location>
</feature>
<evidence type="ECO:0000256" key="2">
    <source>
        <dbReference type="SAM" id="Phobius"/>
    </source>
</evidence>
<feature type="transmembrane region" description="Helical" evidence="2">
    <location>
        <begin position="185"/>
        <end position="206"/>
    </location>
</feature>
<feature type="transmembrane region" description="Helical" evidence="2">
    <location>
        <begin position="108"/>
        <end position="130"/>
    </location>
</feature>
<reference evidence="3" key="1">
    <citation type="submission" date="2020-10" db="EMBL/GenBank/DDBJ databases">
        <title>Mucilaginibacter mali sp. nov., isolated from rhizosphere soil of apple orchard.</title>
        <authorList>
            <person name="Lee J.-S."/>
            <person name="Kim H.S."/>
            <person name="Kim J.-S."/>
        </authorList>
    </citation>
    <scope>NUCLEOTIDE SEQUENCE</scope>
    <source>
        <strain evidence="3">KCTC 22746</strain>
    </source>
</reference>
<keyword evidence="2" id="KW-0472">Membrane</keyword>
<evidence type="ECO:0000313" key="3">
    <source>
        <dbReference type="EMBL" id="MBE9662192.1"/>
    </source>
</evidence>
<feature type="transmembrane region" description="Helical" evidence="2">
    <location>
        <begin position="307"/>
        <end position="327"/>
    </location>
</feature>
<keyword evidence="2" id="KW-0812">Transmembrane</keyword>
<protein>
    <submittedName>
        <fullName evidence="3">Uncharacterized protein</fullName>
    </submittedName>
</protein>
<organism evidence="3 4">
    <name type="scientific">Mucilaginibacter myungsuensis</name>
    <dbReference type="NCBI Taxonomy" id="649104"/>
    <lineage>
        <taxon>Bacteria</taxon>
        <taxon>Pseudomonadati</taxon>
        <taxon>Bacteroidota</taxon>
        <taxon>Sphingobacteriia</taxon>
        <taxon>Sphingobacteriales</taxon>
        <taxon>Sphingobacteriaceae</taxon>
        <taxon>Mucilaginibacter</taxon>
    </lineage>
</organism>
<name>A0A929KWY5_9SPHI</name>
<feature type="transmembrane region" description="Helical" evidence="2">
    <location>
        <begin position="136"/>
        <end position="153"/>
    </location>
</feature>
<feature type="region of interest" description="Disordered" evidence="1">
    <location>
        <begin position="361"/>
        <end position="387"/>
    </location>
</feature>
<dbReference type="Proteomes" id="UP000622475">
    <property type="component" value="Unassembled WGS sequence"/>
</dbReference>